<comment type="caution">
    <text evidence="1">The sequence shown here is derived from an EMBL/GenBank/DDBJ whole genome shotgun (WGS) entry which is preliminary data.</text>
</comment>
<keyword evidence="2" id="KW-1185">Reference proteome</keyword>
<organism evidence="1 2">
    <name type="scientific">Dinghuibacter silviterrae</name>
    <dbReference type="NCBI Taxonomy" id="1539049"/>
    <lineage>
        <taxon>Bacteria</taxon>
        <taxon>Pseudomonadati</taxon>
        <taxon>Bacteroidota</taxon>
        <taxon>Chitinophagia</taxon>
        <taxon>Chitinophagales</taxon>
        <taxon>Chitinophagaceae</taxon>
        <taxon>Dinghuibacter</taxon>
    </lineage>
</organism>
<evidence type="ECO:0000313" key="1">
    <source>
        <dbReference type="EMBL" id="TDX02181.1"/>
    </source>
</evidence>
<dbReference type="Proteomes" id="UP000294498">
    <property type="component" value="Unassembled WGS sequence"/>
</dbReference>
<accession>A0A4R8DY86</accession>
<evidence type="ECO:0000313" key="2">
    <source>
        <dbReference type="Proteomes" id="UP000294498"/>
    </source>
</evidence>
<dbReference type="AlphaFoldDB" id="A0A4R8DY86"/>
<sequence length="53" mass="6255">MDEYSPEMFRPERVQERLKAQGIHITNEQAAQVVELLERLSTIIISQQLRQCK</sequence>
<protein>
    <submittedName>
        <fullName evidence="1">Uncharacterized protein</fullName>
    </submittedName>
</protein>
<proteinExistence type="predicted"/>
<reference evidence="1 2" key="1">
    <citation type="submission" date="2019-03" db="EMBL/GenBank/DDBJ databases">
        <title>Genomic Encyclopedia of Type Strains, Phase IV (KMG-IV): sequencing the most valuable type-strain genomes for metagenomic binning, comparative biology and taxonomic classification.</title>
        <authorList>
            <person name="Goeker M."/>
        </authorList>
    </citation>
    <scope>NUCLEOTIDE SEQUENCE [LARGE SCALE GENOMIC DNA]</scope>
    <source>
        <strain evidence="1 2">DSM 100059</strain>
    </source>
</reference>
<gene>
    <name evidence="1" type="ORF">EDB95_3232</name>
</gene>
<dbReference type="EMBL" id="SODV01000001">
    <property type="protein sequence ID" value="TDX02181.1"/>
    <property type="molecule type" value="Genomic_DNA"/>
</dbReference>
<name>A0A4R8DY86_9BACT</name>